<evidence type="ECO:0000313" key="15">
    <source>
        <dbReference type="Proteomes" id="UP001564657"/>
    </source>
</evidence>
<evidence type="ECO:0000259" key="12">
    <source>
        <dbReference type="PROSITE" id="PS50112"/>
    </source>
</evidence>
<evidence type="ECO:0000256" key="8">
    <source>
        <dbReference type="PROSITE-ProRule" id="PRU00169"/>
    </source>
</evidence>
<keyword evidence="4 8" id="KW-0597">Phosphoprotein</keyword>
<dbReference type="SUPFAM" id="SSF47384">
    <property type="entry name" value="Homodimeric domain of signal transducing histidine kinase"/>
    <property type="match status" value="1"/>
</dbReference>
<dbReference type="PROSITE" id="PS50110">
    <property type="entry name" value="RESPONSE_REGULATORY"/>
    <property type="match status" value="1"/>
</dbReference>
<feature type="domain" description="Histidine kinase" evidence="10">
    <location>
        <begin position="186"/>
        <end position="407"/>
    </location>
</feature>
<feature type="domain" description="Response regulatory" evidence="11">
    <location>
        <begin position="434"/>
        <end position="552"/>
    </location>
</feature>
<dbReference type="PROSITE" id="PS50109">
    <property type="entry name" value="HIS_KIN"/>
    <property type="match status" value="1"/>
</dbReference>
<protein>
    <recommendedName>
        <fullName evidence="3">Stage 0 sporulation protein A homolog</fullName>
        <ecNumber evidence="2">2.7.13.3</ecNumber>
    </recommendedName>
</protein>
<dbReference type="CDD" id="cd00082">
    <property type="entry name" value="HisKA"/>
    <property type="match status" value="1"/>
</dbReference>
<dbReference type="EMBL" id="JBGEWD010000001">
    <property type="protein sequence ID" value="MEY7998754.1"/>
    <property type="molecule type" value="Genomic_DNA"/>
</dbReference>
<feature type="domain" description="PAC" evidence="13">
    <location>
        <begin position="81"/>
        <end position="133"/>
    </location>
</feature>
<feature type="coiled-coil region" evidence="9">
    <location>
        <begin position="118"/>
        <end position="179"/>
    </location>
</feature>
<comment type="catalytic activity">
    <reaction evidence="1">
        <text>ATP + protein L-histidine = ADP + protein N-phospho-L-histidine.</text>
        <dbReference type="EC" id="2.7.13.3"/>
    </reaction>
</comment>
<evidence type="ECO:0000256" key="4">
    <source>
        <dbReference type="ARBA" id="ARBA00022553"/>
    </source>
</evidence>
<dbReference type="Pfam" id="PF00512">
    <property type="entry name" value="HisKA"/>
    <property type="match status" value="1"/>
</dbReference>
<gene>
    <name evidence="14" type="ORF">AB8U03_00840</name>
</gene>
<name>A0ABV4BJ09_9CLOT</name>
<sequence>MGKPTNNNTQDSFIISKNAFENSKNIILLVSLKGKILYANKKAVKCYGYSKTELLSMSIFDLRASDKANYINVQLERAKAEKIEFQTIHYRKNGSSLPVEVSYIKIQSNSKILFLTVINDITIRAKKEQELKNKYEELSSIYEELAATEEELRTNYEELSKAKLQAEKAKIEAESANKAKSQFLANMSHEIRTPLNGIIGAIELLGLMKLKKDEKAYIEILRDSSKHLLDIINNILDISKIESGNIDLCIKVFNFKNMIDIFIREVSSACKKKNIEFTYFIDSLIPYKMAGDELKLKQVLINLFNNSLKFTNRGRIIFRVTLISQINEKIILKFSIEDTGIGIKNEFKQEIFKKFSQQDISYNKDYAGTGLGLSISKELVKIMNGDIWFESTENFGSTFYFTSEFLLDFSEPANKFSANSDIAITVSPEKINKTILIVEDNDINMQITRDMIKNLRYSYICAYTGKQALEFLGNTAVDLILMDIQMPELNGLETTRIIRKNEVHTKNHIPIVAMTAYSMSGDREMCIGNGMDDYIAKPFSIHILKNTIKKFL</sequence>
<dbReference type="Pfam" id="PF13426">
    <property type="entry name" value="PAS_9"/>
    <property type="match status" value="1"/>
</dbReference>
<dbReference type="SUPFAM" id="SSF55874">
    <property type="entry name" value="ATPase domain of HSP90 chaperone/DNA topoisomerase II/histidine kinase"/>
    <property type="match status" value="1"/>
</dbReference>
<dbReference type="PANTHER" id="PTHR45339:SF5">
    <property type="entry name" value="HISTIDINE KINASE"/>
    <property type="match status" value="1"/>
</dbReference>
<evidence type="ECO:0000256" key="2">
    <source>
        <dbReference type="ARBA" id="ARBA00012438"/>
    </source>
</evidence>
<keyword evidence="5" id="KW-0418">Kinase</keyword>
<evidence type="ECO:0000259" key="10">
    <source>
        <dbReference type="PROSITE" id="PS50109"/>
    </source>
</evidence>
<comment type="function">
    <text evidence="7">May play the central regulatory role in sporulation. It may be an element of the effector pathway responsible for the activation of sporulation genes in response to nutritional stress. Spo0A may act in concert with spo0H (a sigma factor) to control the expression of some genes that are critical to the sporulation process.</text>
</comment>
<evidence type="ECO:0000259" key="13">
    <source>
        <dbReference type="PROSITE" id="PS50113"/>
    </source>
</evidence>
<dbReference type="PROSITE" id="PS50112">
    <property type="entry name" value="PAS"/>
    <property type="match status" value="1"/>
</dbReference>
<dbReference type="InterPro" id="IPR011006">
    <property type="entry name" value="CheY-like_superfamily"/>
</dbReference>
<accession>A0ABV4BJ09</accession>
<dbReference type="InterPro" id="IPR003661">
    <property type="entry name" value="HisK_dim/P_dom"/>
</dbReference>
<comment type="caution">
    <text evidence="14">The sequence shown here is derived from an EMBL/GenBank/DDBJ whole genome shotgun (WGS) entry which is preliminary data.</text>
</comment>
<dbReference type="SMART" id="SM00388">
    <property type="entry name" value="HisKA"/>
    <property type="match status" value="1"/>
</dbReference>
<dbReference type="InterPro" id="IPR035965">
    <property type="entry name" value="PAS-like_dom_sf"/>
</dbReference>
<evidence type="ECO:0000256" key="6">
    <source>
        <dbReference type="ARBA" id="ARBA00023012"/>
    </source>
</evidence>
<dbReference type="InterPro" id="IPR003594">
    <property type="entry name" value="HATPase_dom"/>
</dbReference>
<evidence type="ECO:0000256" key="5">
    <source>
        <dbReference type="ARBA" id="ARBA00022777"/>
    </source>
</evidence>
<dbReference type="SMART" id="SM00387">
    <property type="entry name" value="HATPase_c"/>
    <property type="match status" value="1"/>
</dbReference>
<dbReference type="Gene3D" id="1.10.287.130">
    <property type="match status" value="1"/>
</dbReference>
<feature type="modified residue" description="4-aspartylphosphate" evidence="8">
    <location>
        <position position="483"/>
    </location>
</feature>
<dbReference type="PANTHER" id="PTHR45339">
    <property type="entry name" value="HYBRID SIGNAL TRANSDUCTION HISTIDINE KINASE J"/>
    <property type="match status" value="1"/>
</dbReference>
<dbReference type="PROSITE" id="PS50113">
    <property type="entry name" value="PAC"/>
    <property type="match status" value="1"/>
</dbReference>
<dbReference type="Proteomes" id="UP001564657">
    <property type="component" value="Unassembled WGS sequence"/>
</dbReference>
<proteinExistence type="predicted"/>
<dbReference type="CDD" id="cd00130">
    <property type="entry name" value="PAS"/>
    <property type="match status" value="1"/>
</dbReference>
<dbReference type="SMART" id="SM00448">
    <property type="entry name" value="REC"/>
    <property type="match status" value="1"/>
</dbReference>
<dbReference type="Gene3D" id="3.30.565.10">
    <property type="entry name" value="Histidine kinase-like ATPase, C-terminal domain"/>
    <property type="match status" value="1"/>
</dbReference>
<dbReference type="Gene3D" id="3.40.50.2300">
    <property type="match status" value="1"/>
</dbReference>
<dbReference type="RefSeq" id="WP_369702643.1">
    <property type="nucleotide sequence ID" value="NZ_JBGEWD010000001.1"/>
</dbReference>
<dbReference type="Pfam" id="PF00072">
    <property type="entry name" value="Response_reg"/>
    <property type="match status" value="1"/>
</dbReference>
<dbReference type="CDD" id="cd17546">
    <property type="entry name" value="REC_hyHK_CKI1_RcsC-like"/>
    <property type="match status" value="1"/>
</dbReference>
<dbReference type="Gene3D" id="3.30.450.20">
    <property type="entry name" value="PAS domain"/>
    <property type="match status" value="1"/>
</dbReference>
<dbReference type="InterPro" id="IPR005467">
    <property type="entry name" value="His_kinase_dom"/>
</dbReference>
<evidence type="ECO:0000259" key="11">
    <source>
        <dbReference type="PROSITE" id="PS50110"/>
    </source>
</evidence>
<dbReference type="NCBIfam" id="TIGR00229">
    <property type="entry name" value="sensory_box"/>
    <property type="match status" value="1"/>
</dbReference>
<dbReference type="InterPro" id="IPR000014">
    <property type="entry name" value="PAS"/>
</dbReference>
<dbReference type="Pfam" id="PF02518">
    <property type="entry name" value="HATPase_c"/>
    <property type="match status" value="1"/>
</dbReference>
<dbReference type="InterPro" id="IPR036890">
    <property type="entry name" value="HATPase_C_sf"/>
</dbReference>
<evidence type="ECO:0000256" key="9">
    <source>
        <dbReference type="SAM" id="Coils"/>
    </source>
</evidence>
<keyword evidence="5" id="KW-0808">Transferase</keyword>
<reference evidence="14 15" key="1">
    <citation type="submission" date="2024-08" db="EMBL/GenBank/DDBJ databases">
        <title>Clostridium lapicellarii sp. nov., and Clostridium renhuaiense sp. nov., two species isolated from the mud in a fermentation cellar used for producing sauce-flavour Chinese liquors.</title>
        <authorList>
            <person name="Yang F."/>
            <person name="Wang H."/>
            <person name="Chen L.Q."/>
            <person name="Zhou N."/>
            <person name="Lu J.J."/>
            <person name="Pu X.X."/>
            <person name="Wan B."/>
            <person name="Wang L."/>
            <person name="Liu S.J."/>
        </authorList>
    </citation>
    <scope>NUCLEOTIDE SEQUENCE [LARGE SCALE GENOMIC DNA]</scope>
    <source>
        <strain evidence="14 15">MT-5</strain>
    </source>
</reference>
<feature type="domain" description="PAS" evidence="12">
    <location>
        <begin position="17"/>
        <end position="82"/>
    </location>
</feature>
<organism evidence="14 15">
    <name type="scientific">Clostridium moutaii</name>
    <dbReference type="NCBI Taxonomy" id="3240932"/>
    <lineage>
        <taxon>Bacteria</taxon>
        <taxon>Bacillati</taxon>
        <taxon>Bacillota</taxon>
        <taxon>Clostridia</taxon>
        <taxon>Eubacteriales</taxon>
        <taxon>Clostridiaceae</taxon>
        <taxon>Clostridium</taxon>
    </lineage>
</organism>
<dbReference type="EC" id="2.7.13.3" evidence="2"/>
<evidence type="ECO:0000313" key="14">
    <source>
        <dbReference type="EMBL" id="MEY7998754.1"/>
    </source>
</evidence>
<dbReference type="SMART" id="SM00091">
    <property type="entry name" value="PAS"/>
    <property type="match status" value="1"/>
</dbReference>
<dbReference type="SUPFAM" id="SSF55785">
    <property type="entry name" value="PYP-like sensor domain (PAS domain)"/>
    <property type="match status" value="1"/>
</dbReference>
<dbReference type="SUPFAM" id="SSF52172">
    <property type="entry name" value="CheY-like"/>
    <property type="match status" value="1"/>
</dbReference>
<keyword evidence="6" id="KW-0902">Two-component regulatory system</keyword>
<keyword evidence="15" id="KW-1185">Reference proteome</keyword>
<dbReference type="InterPro" id="IPR004358">
    <property type="entry name" value="Sig_transdc_His_kin-like_C"/>
</dbReference>
<dbReference type="InterPro" id="IPR000700">
    <property type="entry name" value="PAS-assoc_C"/>
</dbReference>
<dbReference type="CDD" id="cd16922">
    <property type="entry name" value="HATPase_EvgS-ArcB-TorS-like"/>
    <property type="match status" value="1"/>
</dbReference>
<dbReference type="InterPro" id="IPR036097">
    <property type="entry name" value="HisK_dim/P_sf"/>
</dbReference>
<dbReference type="PRINTS" id="PR00344">
    <property type="entry name" value="BCTRLSENSOR"/>
</dbReference>
<evidence type="ECO:0000256" key="1">
    <source>
        <dbReference type="ARBA" id="ARBA00000085"/>
    </source>
</evidence>
<evidence type="ECO:0000256" key="3">
    <source>
        <dbReference type="ARBA" id="ARBA00018672"/>
    </source>
</evidence>
<dbReference type="InterPro" id="IPR001789">
    <property type="entry name" value="Sig_transdc_resp-reg_receiver"/>
</dbReference>
<evidence type="ECO:0000256" key="7">
    <source>
        <dbReference type="ARBA" id="ARBA00024867"/>
    </source>
</evidence>
<keyword evidence="9" id="KW-0175">Coiled coil</keyword>